<comment type="similarity">
    <text evidence="1">Belongs to the NmrA-type oxidoreductase family.</text>
</comment>
<dbReference type="EMBL" id="JAEPRA010000008">
    <property type="protein sequence ID" value="KAG2181897.1"/>
    <property type="molecule type" value="Genomic_DNA"/>
</dbReference>
<keyword evidence="2" id="KW-0521">NADP</keyword>
<keyword evidence="4" id="KW-0732">Signal</keyword>
<feature type="signal peptide" evidence="4">
    <location>
        <begin position="1"/>
        <end position="18"/>
    </location>
</feature>
<evidence type="ECO:0000256" key="4">
    <source>
        <dbReference type="SAM" id="SignalP"/>
    </source>
</evidence>
<evidence type="ECO:0000313" key="7">
    <source>
        <dbReference type="Proteomes" id="UP000612746"/>
    </source>
</evidence>
<dbReference type="AlphaFoldDB" id="A0A8H7UHH1"/>
<keyword evidence="7" id="KW-1185">Reference proteome</keyword>
<sequence>MHSVIPILILCLYTLCAAGTTTSSEKGNAEFQQGNTKATALQNLWSVDENGKNDEDEKDNHRTHDYGDEGDECASRSVSVQIGTNTYAIPCLEDGFVVDLNGLLPSTTSTFSVVTSISTETSSSSSWSTSSFSASKSTESSSFATSEQPGSTGQSQTTTTSSYSSDIPTPTMSCEKDLDGVEVCALPTQLPYFYTCDSGSWVIRSCAVGGSVVKALLQTGAYRIRGLTRNVNSERAKALTAEGVEMVQANLSEKEEVKRALQNADIVFAVTNFWDPEIIGKDITLEVKQGKILADAAKENQVSWFLWSSLPNVTKQSNGKIQHVNHFSGKNDVEEYIKSIGLPATFIYVACYMSNFGQMFPLVPNADGSQSLKVPEVKEDTYFDLVDTATDTGSLVRSVLQNRNSYLGKSVPVVGDRITFKEIADTFSKVTGIPTQAATMTKEELDGPFSFLNNSELLDMLAWFREYGYYGNTFGSNGTGAVEAAKTTGFQGTKFEDFLRHNIKSTRP</sequence>
<dbReference type="PANTHER" id="PTHR42748">
    <property type="entry name" value="NITROGEN METABOLITE REPRESSION PROTEIN NMRA FAMILY MEMBER"/>
    <property type="match status" value="1"/>
</dbReference>
<dbReference type="PANTHER" id="PTHR42748:SF7">
    <property type="entry name" value="NMRA LIKE REDOX SENSOR 1-RELATED"/>
    <property type="match status" value="1"/>
</dbReference>
<dbReference type="Proteomes" id="UP000612746">
    <property type="component" value="Unassembled WGS sequence"/>
</dbReference>
<organism evidence="6 7">
    <name type="scientific">Umbelopsis vinacea</name>
    <dbReference type="NCBI Taxonomy" id="44442"/>
    <lineage>
        <taxon>Eukaryota</taxon>
        <taxon>Fungi</taxon>
        <taxon>Fungi incertae sedis</taxon>
        <taxon>Mucoromycota</taxon>
        <taxon>Mucoromycotina</taxon>
        <taxon>Umbelopsidomycetes</taxon>
        <taxon>Umbelopsidales</taxon>
        <taxon>Umbelopsidaceae</taxon>
        <taxon>Umbelopsis</taxon>
    </lineage>
</organism>
<dbReference type="InterPro" id="IPR008030">
    <property type="entry name" value="NmrA-like"/>
</dbReference>
<evidence type="ECO:0000259" key="5">
    <source>
        <dbReference type="Pfam" id="PF05368"/>
    </source>
</evidence>
<dbReference type="SUPFAM" id="SSF51735">
    <property type="entry name" value="NAD(P)-binding Rossmann-fold domains"/>
    <property type="match status" value="1"/>
</dbReference>
<dbReference type="Pfam" id="PF05368">
    <property type="entry name" value="NmrA"/>
    <property type="match status" value="1"/>
</dbReference>
<feature type="region of interest" description="Disordered" evidence="3">
    <location>
        <begin position="140"/>
        <end position="169"/>
    </location>
</feature>
<dbReference type="InterPro" id="IPR051164">
    <property type="entry name" value="NmrA-like_oxidored"/>
</dbReference>
<dbReference type="OrthoDB" id="3358371at2759"/>
<dbReference type="InterPro" id="IPR036291">
    <property type="entry name" value="NAD(P)-bd_dom_sf"/>
</dbReference>
<dbReference type="Gene3D" id="3.40.50.720">
    <property type="entry name" value="NAD(P)-binding Rossmann-like Domain"/>
    <property type="match status" value="1"/>
</dbReference>
<name>A0A8H7UHH1_9FUNG</name>
<feature type="compositionally biased region" description="Basic and acidic residues" evidence="3">
    <location>
        <begin position="49"/>
        <end position="67"/>
    </location>
</feature>
<dbReference type="Gene3D" id="3.90.25.10">
    <property type="entry name" value="UDP-galactose 4-epimerase, domain 1"/>
    <property type="match status" value="1"/>
</dbReference>
<proteinExistence type="inferred from homology"/>
<feature type="domain" description="NmrA-like" evidence="5">
    <location>
        <begin position="208"/>
        <end position="485"/>
    </location>
</feature>
<dbReference type="CDD" id="cd05251">
    <property type="entry name" value="NmrA_like_SDR_a"/>
    <property type="match status" value="1"/>
</dbReference>
<evidence type="ECO:0000313" key="6">
    <source>
        <dbReference type="EMBL" id="KAG2181897.1"/>
    </source>
</evidence>
<protein>
    <recommendedName>
        <fullName evidence="5">NmrA-like domain-containing protein</fullName>
    </recommendedName>
</protein>
<feature type="chain" id="PRO_5034802159" description="NmrA-like domain-containing protein" evidence="4">
    <location>
        <begin position="19"/>
        <end position="508"/>
    </location>
</feature>
<comment type="caution">
    <text evidence="6">The sequence shown here is derived from an EMBL/GenBank/DDBJ whole genome shotgun (WGS) entry which is preliminary data.</text>
</comment>
<accession>A0A8H7UHH1</accession>
<evidence type="ECO:0000256" key="3">
    <source>
        <dbReference type="SAM" id="MobiDB-lite"/>
    </source>
</evidence>
<gene>
    <name evidence="6" type="ORF">INT44_008713</name>
</gene>
<evidence type="ECO:0000256" key="2">
    <source>
        <dbReference type="ARBA" id="ARBA00022857"/>
    </source>
</evidence>
<feature type="region of interest" description="Disordered" evidence="3">
    <location>
        <begin position="49"/>
        <end position="73"/>
    </location>
</feature>
<reference evidence="6" key="1">
    <citation type="submission" date="2020-12" db="EMBL/GenBank/DDBJ databases">
        <title>Metabolic potential, ecology and presence of endohyphal bacteria is reflected in genomic diversity of Mucoromycotina.</title>
        <authorList>
            <person name="Muszewska A."/>
            <person name="Okrasinska A."/>
            <person name="Steczkiewicz K."/>
            <person name="Drgas O."/>
            <person name="Orlowska M."/>
            <person name="Perlinska-Lenart U."/>
            <person name="Aleksandrzak-Piekarczyk T."/>
            <person name="Szatraj K."/>
            <person name="Zielenkiewicz U."/>
            <person name="Pilsyk S."/>
            <person name="Malc E."/>
            <person name="Mieczkowski P."/>
            <person name="Kruszewska J.S."/>
            <person name="Biernat P."/>
            <person name="Pawlowska J."/>
        </authorList>
    </citation>
    <scope>NUCLEOTIDE SEQUENCE</scope>
    <source>
        <strain evidence="6">WA0000051536</strain>
    </source>
</reference>
<evidence type="ECO:0000256" key="1">
    <source>
        <dbReference type="ARBA" id="ARBA00006328"/>
    </source>
</evidence>